<accession>A0ABN7AAQ4</accession>
<dbReference type="Proteomes" id="UP001307889">
    <property type="component" value="Chromosome 1"/>
</dbReference>
<keyword evidence="2" id="KW-1185">Reference proteome</keyword>
<name>A0ABN7AAQ4_9HEMI</name>
<sequence length="113" mass="12766">MNDISMALQFLALASEFFIDPEWVKYVNAKFSLGLIEMIRPPKIVGCSFRGDGVAFIRAFVNRQRDFRPLATSTPLPPGTDHFCSLNDRSPSPIYGECETINEQQTGFYGYAY</sequence>
<proteinExistence type="predicted"/>
<organism evidence="1 2">
    <name type="scientific">Nesidiocoris tenuis</name>
    <dbReference type="NCBI Taxonomy" id="355587"/>
    <lineage>
        <taxon>Eukaryota</taxon>
        <taxon>Metazoa</taxon>
        <taxon>Ecdysozoa</taxon>
        <taxon>Arthropoda</taxon>
        <taxon>Hexapoda</taxon>
        <taxon>Insecta</taxon>
        <taxon>Pterygota</taxon>
        <taxon>Neoptera</taxon>
        <taxon>Paraneoptera</taxon>
        <taxon>Hemiptera</taxon>
        <taxon>Heteroptera</taxon>
        <taxon>Panheteroptera</taxon>
        <taxon>Cimicomorpha</taxon>
        <taxon>Miridae</taxon>
        <taxon>Dicyphina</taxon>
        <taxon>Nesidiocoris</taxon>
    </lineage>
</organism>
<protein>
    <submittedName>
        <fullName evidence="1">Uncharacterized protein</fullName>
    </submittedName>
</protein>
<evidence type="ECO:0000313" key="1">
    <source>
        <dbReference type="EMBL" id="BES88229.1"/>
    </source>
</evidence>
<reference evidence="1 2" key="1">
    <citation type="submission" date="2023-09" db="EMBL/GenBank/DDBJ databases">
        <title>Nesidiocoris tenuis whole genome shotgun sequence.</title>
        <authorList>
            <person name="Shibata T."/>
            <person name="Shimoda M."/>
            <person name="Kobayashi T."/>
            <person name="Uehara T."/>
        </authorList>
    </citation>
    <scope>NUCLEOTIDE SEQUENCE [LARGE SCALE GENOMIC DNA]</scope>
    <source>
        <strain evidence="1 2">Japan</strain>
    </source>
</reference>
<evidence type="ECO:0000313" key="2">
    <source>
        <dbReference type="Proteomes" id="UP001307889"/>
    </source>
</evidence>
<gene>
    <name evidence="1" type="ORF">NTJ_01035</name>
</gene>
<dbReference type="EMBL" id="AP028909">
    <property type="protein sequence ID" value="BES88229.1"/>
    <property type="molecule type" value="Genomic_DNA"/>
</dbReference>